<name>A0A4U5MJ34_STECR</name>
<reference evidence="2 3" key="1">
    <citation type="journal article" date="2015" name="Genome Biol.">
        <title>Comparative genomics of Steinernema reveals deeply conserved gene regulatory networks.</title>
        <authorList>
            <person name="Dillman A.R."/>
            <person name="Macchietto M."/>
            <person name="Porter C.F."/>
            <person name="Rogers A."/>
            <person name="Williams B."/>
            <person name="Antoshechkin I."/>
            <person name="Lee M.M."/>
            <person name="Goodwin Z."/>
            <person name="Lu X."/>
            <person name="Lewis E.E."/>
            <person name="Goodrich-Blair H."/>
            <person name="Stock S.P."/>
            <person name="Adams B.J."/>
            <person name="Sternberg P.W."/>
            <person name="Mortazavi A."/>
        </authorList>
    </citation>
    <scope>NUCLEOTIDE SEQUENCE [LARGE SCALE GENOMIC DNA]</scope>
    <source>
        <strain evidence="2 3">ALL</strain>
    </source>
</reference>
<gene>
    <name evidence="2" type="ORF">L596_021425</name>
</gene>
<dbReference type="PROSITE" id="PS50181">
    <property type="entry name" value="FBOX"/>
    <property type="match status" value="1"/>
</dbReference>
<keyword evidence="3" id="KW-1185">Reference proteome</keyword>
<dbReference type="OrthoDB" id="3800738at2759"/>
<evidence type="ECO:0000259" key="1">
    <source>
        <dbReference type="PROSITE" id="PS50181"/>
    </source>
</evidence>
<dbReference type="SUPFAM" id="SSF81383">
    <property type="entry name" value="F-box domain"/>
    <property type="match status" value="1"/>
</dbReference>
<organism evidence="2 3">
    <name type="scientific">Steinernema carpocapsae</name>
    <name type="common">Entomopathogenic nematode</name>
    <dbReference type="NCBI Taxonomy" id="34508"/>
    <lineage>
        <taxon>Eukaryota</taxon>
        <taxon>Metazoa</taxon>
        <taxon>Ecdysozoa</taxon>
        <taxon>Nematoda</taxon>
        <taxon>Chromadorea</taxon>
        <taxon>Rhabditida</taxon>
        <taxon>Tylenchina</taxon>
        <taxon>Panagrolaimomorpha</taxon>
        <taxon>Strongyloidoidea</taxon>
        <taxon>Steinernematidae</taxon>
        <taxon>Steinernema</taxon>
    </lineage>
</organism>
<accession>A0A4U5MJ34</accession>
<dbReference type="EMBL" id="AZBU02000007">
    <property type="protein sequence ID" value="TKR69242.1"/>
    <property type="molecule type" value="Genomic_DNA"/>
</dbReference>
<evidence type="ECO:0000313" key="3">
    <source>
        <dbReference type="Proteomes" id="UP000298663"/>
    </source>
</evidence>
<dbReference type="Pfam" id="PF12937">
    <property type="entry name" value="F-box-like"/>
    <property type="match status" value="1"/>
</dbReference>
<protein>
    <recommendedName>
        <fullName evidence="1">F-box domain-containing protein</fullName>
    </recommendedName>
</protein>
<proteinExistence type="predicted"/>
<dbReference type="Proteomes" id="UP000298663">
    <property type="component" value="Unassembled WGS sequence"/>
</dbReference>
<evidence type="ECO:0000313" key="2">
    <source>
        <dbReference type="EMBL" id="TKR69242.1"/>
    </source>
</evidence>
<comment type="caution">
    <text evidence="2">The sequence shown here is derived from an EMBL/GenBank/DDBJ whole genome shotgun (WGS) entry which is preliminary data.</text>
</comment>
<sequence length="243" mass="27833">MLPTEIINDIFNYADFSQLVKCRSVSHQWRAVAEELMFKKSMIAVSVQVTKNPETDIICWKANRLLVNSPLVSTRTLHFIDSKSKSSWLGSFWTWISSPNIPENPSYQFTSTGVKNWPRFVSVNKLILDFDYSCASEQRLKDIRMILSFWPGIKKLISFEFKTGRLGLPITAATVDFINALQDKPITNLDINWYPKISDVGALNPILELVDVVGNRDHSVSVYNFNVFHKGLGYQANRCFFCH</sequence>
<dbReference type="InterPro" id="IPR036047">
    <property type="entry name" value="F-box-like_dom_sf"/>
</dbReference>
<dbReference type="SMART" id="SM00256">
    <property type="entry name" value="FBOX"/>
    <property type="match status" value="1"/>
</dbReference>
<feature type="domain" description="F-box" evidence="1">
    <location>
        <begin position="1"/>
        <end position="41"/>
    </location>
</feature>
<dbReference type="InterPro" id="IPR001810">
    <property type="entry name" value="F-box_dom"/>
</dbReference>
<dbReference type="Gene3D" id="1.20.1280.50">
    <property type="match status" value="1"/>
</dbReference>
<reference evidence="2 3" key="2">
    <citation type="journal article" date="2019" name="G3 (Bethesda)">
        <title>Hybrid Assembly of the Genome of the Entomopathogenic Nematode Steinernema carpocapsae Identifies the X-Chromosome.</title>
        <authorList>
            <person name="Serra L."/>
            <person name="Macchietto M."/>
            <person name="Macias-Munoz A."/>
            <person name="McGill C.J."/>
            <person name="Rodriguez I.M."/>
            <person name="Rodriguez B."/>
            <person name="Murad R."/>
            <person name="Mortazavi A."/>
        </authorList>
    </citation>
    <scope>NUCLEOTIDE SEQUENCE [LARGE SCALE GENOMIC DNA]</scope>
    <source>
        <strain evidence="2 3">ALL</strain>
    </source>
</reference>
<dbReference type="AlphaFoldDB" id="A0A4U5MJ34"/>